<dbReference type="SUPFAM" id="SSF52172">
    <property type="entry name" value="CheY-like"/>
    <property type="match status" value="1"/>
</dbReference>
<dbReference type="Pfam" id="PF00072">
    <property type="entry name" value="Response_reg"/>
    <property type="match status" value="1"/>
</dbReference>
<evidence type="ECO:0000313" key="4">
    <source>
        <dbReference type="Proteomes" id="UP000198848"/>
    </source>
</evidence>
<sequence length="150" mass="16712">MTDHSPDEPIDVLLVEDNPGDVRLTQEAFRTTDAEIRFHTATDGNEALEYLEHCGVDGSETTPDVILLDLNLPRVDGFTILETINNDLEYPPPPVLVLSSSRDESDVARSYERAANAYLTKPNSPDEFSSMAKAIERFWIDSVQHPPMPA</sequence>
<accession>A0A1H1BD27</accession>
<evidence type="ECO:0000256" key="1">
    <source>
        <dbReference type="PROSITE-ProRule" id="PRU00169"/>
    </source>
</evidence>
<dbReference type="InterPro" id="IPR001789">
    <property type="entry name" value="Sig_transdc_resp-reg_receiver"/>
</dbReference>
<evidence type="ECO:0000313" key="3">
    <source>
        <dbReference type="EMBL" id="SDQ49771.1"/>
    </source>
</evidence>
<dbReference type="InterPro" id="IPR011006">
    <property type="entry name" value="CheY-like_superfamily"/>
</dbReference>
<dbReference type="AlphaFoldDB" id="A0A1H1BD27"/>
<dbReference type="InterPro" id="IPR052893">
    <property type="entry name" value="TCS_response_regulator"/>
</dbReference>
<dbReference type="Proteomes" id="UP000198848">
    <property type="component" value="Unassembled WGS sequence"/>
</dbReference>
<dbReference type="SMART" id="SM00448">
    <property type="entry name" value="REC"/>
    <property type="match status" value="1"/>
</dbReference>
<reference evidence="4" key="1">
    <citation type="submission" date="2016-10" db="EMBL/GenBank/DDBJ databases">
        <authorList>
            <person name="Varghese N."/>
            <person name="Submissions S."/>
        </authorList>
    </citation>
    <scope>NUCLEOTIDE SEQUENCE [LARGE SCALE GENOMIC DNA]</scope>
    <source>
        <strain evidence="4">DSM 24767</strain>
    </source>
</reference>
<keyword evidence="1" id="KW-0597">Phosphoprotein</keyword>
<evidence type="ECO:0000259" key="2">
    <source>
        <dbReference type="PROSITE" id="PS50110"/>
    </source>
</evidence>
<dbReference type="OrthoDB" id="9652at2157"/>
<keyword evidence="4" id="KW-1185">Reference proteome</keyword>
<dbReference type="EMBL" id="FNLC01000001">
    <property type="protein sequence ID" value="SDQ49771.1"/>
    <property type="molecule type" value="Genomic_DNA"/>
</dbReference>
<dbReference type="CDD" id="cd17557">
    <property type="entry name" value="REC_Rcp-like"/>
    <property type="match status" value="1"/>
</dbReference>
<protein>
    <submittedName>
        <fullName evidence="3">Response regulator receiver domain-containing protein</fullName>
    </submittedName>
</protein>
<organism evidence="3 4">
    <name type="scientific">Natronobacterium texcoconense</name>
    <dbReference type="NCBI Taxonomy" id="1095778"/>
    <lineage>
        <taxon>Archaea</taxon>
        <taxon>Methanobacteriati</taxon>
        <taxon>Methanobacteriota</taxon>
        <taxon>Stenosarchaea group</taxon>
        <taxon>Halobacteria</taxon>
        <taxon>Halobacteriales</taxon>
        <taxon>Natrialbaceae</taxon>
        <taxon>Natronobacterium</taxon>
    </lineage>
</organism>
<dbReference type="PROSITE" id="PS50110">
    <property type="entry name" value="RESPONSE_REGULATORY"/>
    <property type="match status" value="1"/>
</dbReference>
<feature type="modified residue" description="4-aspartylphosphate" evidence="1">
    <location>
        <position position="69"/>
    </location>
</feature>
<dbReference type="GO" id="GO:0000160">
    <property type="term" value="P:phosphorelay signal transduction system"/>
    <property type="evidence" value="ECO:0007669"/>
    <property type="project" value="InterPro"/>
</dbReference>
<feature type="domain" description="Response regulatory" evidence="2">
    <location>
        <begin position="11"/>
        <end position="136"/>
    </location>
</feature>
<proteinExistence type="predicted"/>
<dbReference type="RefSeq" id="WP_090378191.1">
    <property type="nucleotide sequence ID" value="NZ_FNLC01000001.1"/>
</dbReference>
<dbReference type="PANTHER" id="PTHR44520">
    <property type="entry name" value="RESPONSE REGULATOR RCP1-RELATED"/>
    <property type="match status" value="1"/>
</dbReference>
<gene>
    <name evidence="3" type="ORF">SAMN04489842_1004</name>
</gene>
<dbReference type="Gene3D" id="3.40.50.2300">
    <property type="match status" value="1"/>
</dbReference>
<dbReference type="PANTHER" id="PTHR44520:SF2">
    <property type="entry name" value="RESPONSE REGULATOR RCP1"/>
    <property type="match status" value="1"/>
</dbReference>
<name>A0A1H1BD27_NATTX</name>
<dbReference type="STRING" id="1095778.SAMN04489842_1004"/>